<dbReference type="InterPro" id="IPR036397">
    <property type="entry name" value="RNaseH_sf"/>
</dbReference>
<dbReference type="SUPFAM" id="SSF52540">
    <property type="entry name" value="P-loop containing nucleoside triphosphate hydrolases"/>
    <property type="match status" value="1"/>
</dbReference>
<dbReference type="InterPro" id="IPR042197">
    <property type="entry name" value="Apaf_helical"/>
</dbReference>
<evidence type="ECO:0000256" key="2">
    <source>
        <dbReference type="ARBA" id="ARBA00022614"/>
    </source>
</evidence>
<dbReference type="GO" id="GO:0043531">
    <property type="term" value="F:ADP binding"/>
    <property type="evidence" value="ECO:0007669"/>
    <property type="project" value="InterPro"/>
</dbReference>
<evidence type="ECO:0000259" key="8">
    <source>
        <dbReference type="Pfam" id="PF23247"/>
    </source>
</evidence>
<evidence type="ECO:0000259" key="9">
    <source>
        <dbReference type="Pfam" id="PF23598"/>
    </source>
</evidence>
<dbReference type="InterPro" id="IPR032675">
    <property type="entry name" value="LRR_dom_sf"/>
</dbReference>
<keyword evidence="10" id="KW-1185">Reference proteome</keyword>
<evidence type="ECO:0000256" key="4">
    <source>
        <dbReference type="ARBA" id="ARBA00022821"/>
    </source>
</evidence>
<dbReference type="PANTHER" id="PTHR33463">
    <property type="entry name" value="NB-ARC DOMAIN-CONTAINING PROTEIN-RELATED"/>
    <property type="match status" value="1"/>
</dbReference>
<comment type="similarity">
    <text evidence="1">Belongs to the disease resistance NB-LRR family.</text>
</comment>
<reference evidence="10" key="1">
    <citation type="journal article" date="2019" name="Nat. Commun.">
        <title>Genome-wide association mapping of date palm fruit traits.</title>
        <authorList>
            <person name="Hazzouri K.M."/>
            <person name="Gros-Balthazard M."/>
            <person name="Flowers J.M."/>
            <person name="Copetti D."/>
            <person name="Lemansour A."/>
            <person name="Lebrun M."/>
            <person name="Masmoudi K."/>
            <person name="Ferrand S."/>
            <person name="Dhar M.I."/>
            <person name="Fresquez Z.A."/>
            <person name="Rosas U."/>
            <person name="Zhang J."/>
            <person name="Talag J."/>
            <person name="Lee S."/>
            <person name="Kudrna D."/>
            <person name="Powell R.F."/>
            <person name="Leitch I.J."/>
            <person name="Krueger R.R."/>
            <person name="Wing R.A."/>
            <person name="Amiri K.M.A."/>
            <person name="Purugganan M.D."/>
        </authorList>
    </citation>
    <scope>NUCLEOTIDE SEQUENCE [LARGE SCALE GENOMIC DNA]</scope>
    <source>
        <strain evidence="10">cv. Khalas</strain>
    </source>
</reference>
<dbReference type="InterPro" id="IPR057135">
    <property type="entry name" value="At4g27190-like_LRR"/>
</dbReference>
<dbReference type="GO" id="GO:0005524">
    <property type="term" value="F:ATP binding"/>
    <property type="evidence" value="ECO:0007669"/>
    <property type="project" value="UniProtKB-KW"/>
</dbReference>
<dbReference type="Gene3D" id="3.80.10.10">
    <property type="entry name" value="Ribonuclease Inhibitor"/>
    <property type="match status" value="2"/>
</dbReference>
<dbReference type="Gene3D" id="1.10.10.10">
    <property type="entry name" value="Winged helix-like DNA-binding domain superfamily/Winged helix DNA-binding domain"/>
    <property type="match status" value="1"/>
</dbReference>
<keyword evidence="5" id="KW-0067">ATP-binding</keyword>
<dbReference type="PRINTS" id="PR00364">
    <property type="entry name" value="DISEASERSIST"/>
</dbReference>
<dbReference type="InterPro" id="IPR027417">
    <property type="entry name" value="P-loop_NTPase"/>
</dbReference>
<feature type="domain" description="NB-ARC" evidence="6">
    <location>
        <begin position="254"/>
        <end position="426"/>
    </location>
</feature>
<dbReference type="Pfam" id="PF23247">
    <property type="entry name" value="LRR_RPS2"/>
    <property type="match status" value="1"/>
</dbReference>
<dbReference type="InterPro" id="IPR002182">
    <property type="entry name" value="NB-ARC"/>
</dbReference>
<dbReference type="InterPro" id="IPR036388">
    <property type="entry name" value="WH-like_DNA-bd_sf"/>
</dbReference>
<dbReference type="OrthoDB" id="1356450at2759"/>
<dbReference type="FunFam" id="3.40.50.300:FF:001091">
    <property type="entry name" value="Probable disease resistance protein At1g61300"/>
    <property type="match status" value="1"/>
</dbReference>
<evidence type="ECO:0000313" key="10">
    <source>
        <dbReference type="Proteomes" id="UP000228380"/>
    </source>
</evidence>
<keyword evidence="3" id="KW-0677">Repeat</keyword>
<keyword evidence="4" id="KW-0611">Plant defense</keyword>
<dbReference type="SUPFAM" id="SSF53098">
    <property type="entry name" value="Ribonuclease H-like"/>
    <property type="match status" value="1"/>
</dbReference>
<dbReference type="SMART" id="SM00369">
    <property type="entry name" value="LRR_TYP"/>
    <property type="match status" value="3"/>
</dbReference>
<dbReference type="Pfam" id="PF23598">
    <property type="entry name" value="LRR_14"/>
    <property type="match status" value="1"/>
</dbReference>
<dbReference type="GO" id="GO:0006952">
    <property type="term" value="P:defense response"/>
    <property type="evidence" value="ECO:0007669"/>
    <property type="project" value="UniProtKB-KW"/>
</dbReference>
<dbReference type="GO" id="GO:0004523">
    <property type="term" value="F:RNA-DNA hybrid ribonuclease activity"/>
    <property type="evidence" value="ECO:0007669"/>
    <property type="project" value="InterPro"/>
</dbReference>
<evidence type="ECO:0000256" key="3">
    <source>
        <dbReference type="ARBA" id="ARBA00022737"/>
    </source>
</evidence>
<dbReference type="InterPro" id="IPR002156">
    <property type="entry name" value="RNaseH_domain"/>
</dbReference>
<keyword evidence="5" id="KW-0547">Nucleotide-binding</keyword>
<protein>
    <submittedName>
        <fullName evidence="11">Probable disease resistance protein At5g63020</fullName>
    </submittedName>
</protein>
<dbReference type="RefSeq" id="XP_038988001.1">
    <property type="nucleotide sequence ID" value="XM_039132073.1"/>
</dbReference>
<proteinExistence type="inferred from homology"/>
<feature type="domain" description="Disease resistance protein At4g27190-like leucine-rich repeats" evidence="8">
    <location>
        <begin position="897"/>
        <end position="1007"/>
    </location>
</feature>
<dbReference type="KEGG" id="pda:103706817"/>
<sequence>MAEYEALVAGLKLAKELEVKDLEAFSDSQLVVNQILGDFEARDPTMQKYLQKKLSTGKAEECLLPHPLSPFPFPLSSNLLAINLLPLSVILQFFVRLWNDYGQPILDAADVAGKVIALAEAIIPHNRDLSGENVTALTEAMDKLKATRAGILEDINIAERERSKRTPEVDDWLKRVEAEAGEAAKMEEACRKRKRVLGVPLNWVSSYKDGERATKKAKVVEELQTEACSIVVARRLPPASVQEMPPIPGLVAIESTVNEVLLHLDDDSVGIIAIRGMGGVGKTTLLNRVNNSFLPGSDRSSEFDHVIWTVASKECTLEKLQKEIAKKLRLNLEAHGQPANTVLFEYLKSKNFLLLLDDLWRGFELEDVGIPRPRTGGNQYKRKVMLTTRSQDVCSKMSADVQIKMKCLENLEALDLFKLHVGEQTLRSHPDIPDLAGEVAKECKGLPLALKTIGRAMRDRRDPIYWRHVIELLKDSKHAEIQEMEILPEEGEERDLFRRLKLSYDNLSDDTMRQCFLSCCLWPEDCQIRKYDLIECWMGLGLIDDSNGKLFWGHEHIRILEGVCLLEPGEFEGTVRMHDVIRGLALWIASDCGQKNNKWLVQAGVGLKEAIDVKLKWVESEATERISLMNNVIQMLPEYLPDRPSLKVLMLQRNWSLKWIPPDLFQCMPALTYLDLSDTMLEELPKEIGMLVRLQYLNLSFTYIKALPKELARLKELKYLLLRSAARLLIIPRGAISNLSKLRLLDLFGTRCAGWQVGGGRGCGNEENTASLEELDELNSKVKLSTTLGITVNAVPALQMLSRFDNVVTRRLYIKWMSFSACIQLTPSIVKAQLGSLKMLKSLQKLTIEHSESLVEMEMDGEDRDHDMDWRLPHLEDLRLRYLMKLKVVNWTRVSISDFFPQLRSVIIEFCDDLENANSVLLLPRLERLVIYSCAKMQRVIDESVGNHVGGNSAPGFRCLRRMTLYELGSLTSICDQAISFPSLEIIEIGRCDKLKQLPIKIMESNLRKICGEEGWWQSLEWQDENVKASLHPYFREHYI</sequence>
<dbReference type="AlphaFoldDB" id="A0A8B9AMM6"/>
<dbReference type="Pfam" id="PF00931">
    <property type="entry name" value="NB-ARC"/>
    <property type="match status" value="1"/>
</dbReference>
<dbReference type="SUPFAM" id="SSF52058">
    <property type="entry name" value="L domain-like"/>
    <property type="match status" value="1"/>
</dbReference>
<dbReference type="GO" id="GO:0003676">
    <property type="term" value="F:nucleic acid binding"/>
    <property type="evidence" value="ECO:0007669"/>
    <property type="project" value="InterPro"/>
</dbReference>
<evidence type="ECO:0000259" key="7">
    <source>
        <dbReference type="Pfam" id="PF13456"/>
    </source>
</evidence>
<dbReference type="Pfam" id="PF13456">
    <property type="entry name" value="RVT_3"/>
    <property type="match status" value="1"/>
</dbReference>
<evidence type="ECO:0000256" key="5">
    <source>
        <dbReference type="ARBA" id="ARBA00022840"/>
    </source>
</evidence>
<feature type="domain" description="Disease resistance R13L4/SHOC-2-like LRR" evidence="9">
    <location>
        <begin position="629"/>
        <end position="749"/>
    </location>
</feature>
<reference evidence="11" key="2">
    <citation type="submission" date="2025-08" db="UniProtKB">
        <authorList>
            <consortium name="RefSeq"/>
        </authorList>
    </citation>
    <scope>IDENTIFICATION</scope>
    <source>
        <tissue evidence="11">Young leaves</tissue>
    </source>
</reference>
<organism evidence="10 11">
    <name type="scientific">Phoenix dactylifera</name>
    <name type="common">Date palm</name>
    <dbReference type="NCBI Taxonomy" id="42345"/>
    <lineage>
        <taxon>Eukaryota</taxon>
        <taxon>Viridiplantae</taxon>
        <taxon>Streptophyta</taxon>
        <taxon>Embryophyta</taxon>
        <taxon>Tracheophyta</taxon>
        <taxon>Spermatophyta</taxon>
        <taxon>Magnoliopsida</taxon>
        <taxon>Liliopsida</taxon>
        <taxon>Arecaceae</taxon>
        <taxon>Coryphoideae</taxon>
        <taxon>Phoeniceae</taxon>
        <taxon>Phoenix</taxon>
    </lineage>
</organism>
<name>A0A8B9AMM6_PHODC</name>
<dbReference type="GeneID" id="103706817"/>
<evidence type="ECO:0000256" key="1">
    <source>
        <dbReference type="ARBA" id="ARBA00008894"/>
    </source>
</evidence>
<dbReference type="Gene3D" id="3.30.420.10">
    <property type="entry name" value="Ribonuclease H-like superfamily/Ribonuclease H"/>
    <property type="match status" value="1"/>
</dbReference>
<dbReference type="InterPro" id="IPR012337">
    <property type="entry name" value="RNaseH-like_sf"/>
</dbReference>
<accession>A0A8B9AMM6</accession>
<dbReference type="InterPro" id="IPR055414">
    <property type="entry name" value="LRR_R13L4/SHOC2-like"/>
</dbReference>
<gene>
    <name evidence="11" type="primary">LOC103706817</name>
</gene>
<evidence type="ECO:0000259" key="6">
    <source>
        <dbReference type="Pfam" id="PF00931"/>
    </source>
</evidence>
<feature type="domain" description="RNase H type-1" evidence="7">
    <location>
        <begin position="1"/>
        <end position="52"/>
    </location>
</feature>
<dbReference type="Gene3D" id="1.10.8.430">
    <property type="entry name" value="Helical domain of apoptotic protease-activating factors"/>
    <property type="match status" value="1"/>
</dbReference>
<dbReference type="PANTHER" id="PTHR33463:SF204">
    <property type="entry name" value="NB-ARC DOMAIN-CONTAINING PROTEIN"/>
    <property type="match status" value="1"/>
</dbReference>
<keyword evidence="2" id="KW-0433">Leucine-rich repeat</keyword>
<dbReference type="InterPro" id="IPR050905">
    <property type="entry name" value="Plant_NBS-LRR"/>
</dbReference>
<dbReference type="Gene3D" id="3.40.50.300">
    <property type="entry name" value="P-loop containing nucleotide triphosphate hydrolases"/>
    <property type="match status" value="1"/>
</dbReference>
<dbReference type="InterPro" id="IPR003591">
    <property type="entry name" value="Leu-rich_rpt_typical-subtyp"/>
</dbReference>
<dbReference type="Proteomes" id="UP000228380">
    <property type="component" value="Chromosome 11"/>
</dbReference>
<dbReference type="FunFam" id="1.10.8.430:FF:000003">
    <property type="entry name" value="Probable disease resistance protein At5g66910"/>
    <property type="match status" value="1"/>
</dbReference>
<evidence type="ECO:0000313" key="11">
    <source>
        <dbReference type="RefSeq" id="XP_038988001.1"/>
    </source>
</evidence>